<protein>
    <submittedName>
        <fullName evidence="1">Uncharacterized protein</fullName>
    </submittedName>
</protein>
<evidence type="ECO:0000313" key="2">
    <source>
        <dbReference type="Proteomes" id="UP000256769"/>
    </source>
</evidence>
<evidence type="ECO:0000313" key="1">
    <source>
        <dbReference type="EMBL" id="REC67053.1"/>
    </source>
</evidence>
<dbReference type="RefSeq" id="WP_115958831.1">
    <property type="nucleotide sequence ID" value="NZ_CBCRVL010000006.1"/>
</dbReference>
<gene>
    <name evidence="1" type="ORF">DRF59_08800</name>
</gene>
<accession>A0A3D9CMT4</accession>
<dbReference type="EMBL" id="QNUE01000006">
    <property type="protein sequence ID" value="REC67053.1"/>
    <property type="molecule type" value="Genomic_DNA"/>
</dbReference>
<reference evidence="1 2" key="1">
    <citation type="journal article" date="2007" name="Int. J. Syst. Evol. Microbiol.">
        <title>Chryseobacterium flavum sp. nov., isolated from polluted soil.</title>
        <authorList>
            <person name="Zhou Y."/>
            <person name="Dong J."/>
            <person name="Wang X."/>
            <person name="Huang X."/>
            <person name="Zhang K.Y."/>
            <person name="Zhang Y.Q."/>
            <person name="Guo Y.F."/>
            <person name="Lai R."/>
            <person name="Li W.J."/>
        </authorList>
    </citation>
    <scope>NUCLEOTIDE SEQUENCE [LARGE SCALE GENOMIC DNA]</scope>
    <source>
        <strain evidence="1 2">KCTC 12877</strain>
    </source>
</reference>
<comment type="caution">
    <text evidence="1">The sequence shown here is derived from an EMBL/GenBank/DDBJ whole genome shotgun (WGS) entry which is preliminary data.</text>
</comment>
<dbReference type="AlphaFoldDB" id="A0A3D9CMT4"/>
<name>A0A3D9CMT4_9FLAO</name>
<sequence length="389" mass="45064">MKISKYLIIINIFFLSCKETSGQNIGNKHSDPSPKIEQLIPKDQKIISQEKLDIDGDNEKETVITTSDASATTSYEYWFKNGKLLYQFSYPSGSINKKWLVNLDDDKLNEIIRAQGYEDGVDYAIYDIQNGKQIPLLYFNPALQDTQYPGKTFWGYPGDIKELITNADKKILVSLNNHFERDGDYIIPKDQRELPFIYFKGSTTQPDMTVNEIHSPQYKSLDEIRSLIGIQSSGSTSEEPVFSTNANFNNDQIKYRIDVLKNISDKDAYDQKHFNLPIKIYKGNVLWKSNNYLVFDKRNSCISEGFETVAVKNNYFTIEHQDCSDYNILVSTYITFKVNGNEIYLHKYGESYFDKSNHERSMPMKVWTEKNFGKIKFEDVTTAFLEKLQ</sequence>
<dbReference type="PROSITE" id="PS51257">
    <property type="entry name" value="PROKAR_LIPOPROTEIN"/>
    <property type="match status" value="1"/>
</dbReference>
<organism evidence="1 2">
    <name type="scientific">Chryseobacterium flavum</name>
    <dbReference type="NCBI Taxonomy" id="415851"/>
    <lineage>
        <taxon>Bacteria</taxon>
        <taxon>Pseudomonadati</taxon>
        <taxon>Bacteroidota</taxon>
        <taxon>Flavobacteriia</taxon>
        <taxon>Flavobacteriales</taxon>
        <taxon>Weeksellaceae</taxon>
        <taxon>Chryseobacterium group</taxon>
        <taxon>Chryseobacterium</taxon>
    </lineage>
</organism>
<dbReference type="OrthoDB" id="1329029at2"/>
<keyword evidence="2" id="KW-1185">Reference proteome</keyword>
<dbReference type="Proteomes" id="UP000256769">
    <property type="component" value="Unassembled WGS sequence"/>
</dbReference>
<proteinExistence type="predicted"/>